<dbReference type="GO" id="GO:0016491">
    <property type="term" value="F:oxidoreductase activity"/>
    <property type="evidence" value="ECO:0007669"/>
    <property type="project" value="InterPro"/>
</dbReference>
<dbReference type="InterPro" id="IPR029479">
    <property type="entry name" value="Nitroreductase"/>
</dbReference>
<dbReference type="EMBL" id="QGGR01000065">
    <property type="protein sequence ID" value="PWK26284.1"/>
    <property type="molecule type" value="Genomic_DNA"/>
</dbReference>
<dbReference type="Pfam" id="PF00881">
    <property type="entry name" value="Nitroreductase"/>
    <property type="match status" value="1"/>
</dbReference>
<protein>
    <submittedName>
        <fullName evidence="2">Nitroreductase family protein</fullName>
    </submittedName>
</protein>
<dbReference type="NCBIfam" id="NF047509">
    <property type="entry name" value="Rv3131_FMN_oxido"/>
    <property type="match status" value="1"/>
</dbReference>
<comment type="caution">
    <text evidence="2">The sequence shown here is derived from an EMBL/GenBank/DDBJ whole genome shotgun (WGS) entry which is preliminary data.</text>
</comment>
<dbReference type="Gene3D" id="3.40.109.10">
    <property type="entry name" value="NADH Oxidase"/>
    <property type="match status" value="1"/>
</dbReference>
<dbReference type="PANTHER" id="PTHR23026:SF123">
    <property type="entry name" value="NAD(P)H NITROREDUCTASE RV3131-RELATED"/>
    <property type="match status" value="1"/>
</dbReference>
<dbReference type="InterPro" id="IPR050627">
    <property type="entry name" value="Nitroreductase/BluB"/>
</dbReference>
<organism evidence="2 3">
    <name type="scientific">Actinoplanes xinjiangensis</name>
    <dbReference type="NCBI Taxonomy" id="512350"/>
    <lineage>
        <taxon>Bacteria</taxon>
        <taxon>Bacillati</taxon>
        <taxon>Actinomycetota</taxon>
        <taxon>Actinomycetes</taxon>
        <taxon>Micromonosporales</taxon>
        <taxon>Micromonosporaceae</taxon>
        <taxon>Actinoplanes</taxon>
    </lineage>
</organism>
<dbReference type="InterPro" id="IPR000415">
    <property type="entry name" value="Nitroreductase-like"/>
</dbReference>
<dbReference type="SUPFAM" id="SSF55469">
    <property type="entry name" value="FMN-dependent nitroreductase-like"/>
    <property type="match status" value="2"/>
</dbReference>
<name>A0A316E778_9ACTN</name>
<keyword evidence="3" id="KW-1185">Reference proteome</keyword>
<evidence type="ECO:0000259" key="1">
    <source>
        <dbReference type="Pfam" id="PF00881"/>
    </source>
</evidence>
<reference evidence="2 3" key="1">
    <citation type="submission" date="2018-05" db="EMBL/GenBank/DDBJ databases">
        <title>Genomic Encyclopedia of Archaeal and Bacterial Type Strains, Phase II (KMG-II): from individual species to whole genera.</title>
        <authorList>
            <person name="Goeker M."/>
        </authorList>
    </citation>
    <scope>NUCLEOTIDE SEQUENCE [LARGE SCALE GENOMIC DNA]</scope>
    <source>
        <strain evidence="2 3">DSM 45184</strain>
    </source>
</reference>
<dbReference type="AlphaFoldDB" id="A0A316E778"/>
<dbReference type="OrthoDB" id="8156917at2"/>
<evidence type="ECO:0000313" key="3">
    <source>
        <dbReference type="Proteomes" id="UP000245697"/>
    </source>
</evidence>
<gene>
    <name evidence="2" type="ORF">BC793_1652</name>
</gene>
<sequence>MMTTSLDMQTLTTCVQTAALAPSLHNSQPWRFQIDGGTVEVFADRGRQLEVLDPSGRELLISVGAAVFTLRLAIGMQARTPQVIIFPDPARPELVARIRTSQVTTPSVQVRDLAAVISSRHTNRRPFMNAVVPADVMEQLCAAAAHEGATLTQAGAVTRDAIVGLAQTAEARLRAHGGYRAELGQWTQPRPHRRDGIPPTAYGPWDALEHLPLRDFGLVHPYPQRTAARFEAHPTIAVLATEGDTPAAWVRAGQALQRVLLTATRHHLATTPISQPVEIPAVRDLLTDPATGRTAQMIIRLGYAAPAAATPRRPLTDILESGQP</sequence>
<feature type="domain" description="Nitroreductase" evidence="1">
    <location>
        <begin position="117"/>
        <end position="303"/>
    </location>
</feature>
<evidence type="ECO:0000313" key="2">
    <source>
        <dbReference type="EMBL" id="PWK26284.1"/>
    </source>
</evidence>
<accession>A0A316E778</accession>
<dbReference type="Proteomes" id="UP000245697">
    <property type="component" value="Unassembled WGS sequence"/>
</dbReference>
<dbReference type="PANTHER" id="PTHR23026">
    <property type="entry name" value="NADPH NITROREDUCTASE"/>
    <property type="match status" value="1"/>
</dbReference>
<proteinExistence type="predicted"/>